<keyword evidence="4" id="KW-1185">Reference proteome</keyword>
<feature type="domain" description="LptD C-terminal" evidence="2">
    <location>
        <begin position="273"/>
        <end position="643"/>
    </location>
</feature>
<protein>
    <recommendedName>
        <fullName evidence="1">LPS-assembly protein LptD</fullName>
    </recommendedName>
</protein>
<comment type="similarity">
    <text evidence="1">Belongs to the LptD family.</text>
</comment>
<keyword evidence="1" id="KW-0732">Signal</keyword>
<feature type="chain" id="PRO_5044915865" description="LPS-assembly protein LptD" evidence="1">
    <location>
        <begin position="23"/>
        <end position="718"/>
    </location>
</feature>
<comment type="caution">
    <text evidence="3">The sequence shown here is derived from an EMBL/GenBank/DDBJ whole genome shotgun (WGS) entry which is preliminary data.</text>
</comment>
<dbReference type="InterPro" id="IPR020889">
    <property type="entry name" value="LipoPS_assembly_LptD"/>
</dbReference>
<dbReference type="InterPro" id="IPR050218">
    <property type="entry name" value="LptD"/>
</dbReference>
<evidence type="ECO:0000313" key="3">
    <source>
        <dbReference type="EMBL" id="MFD2738777.1"/>
    </source>
</evidence>
<sequence length="718" mass="79849" precursor="true">MRRRLAAWLTAALLGIPGALSAQDRAASPAMLVADQLFITRDRVLVAQGNVEALQGETRLRAAEIRYDQEAGTLSIVGPITLTEGADTIILADAAELDEGLRSGLLTGARLVLNQQLQLAALQINRVEGRYSQLYKTAVTSCRVCGDGRPPLWQIRAKRVVHDQAAQQLYFDEAQFRIRNVPVFYLPRLRLPDPTQDRATGFLAPRIRSTSQLGVGLKLPYFITLGPHRDLTLTPYFSSATQTLHLRYRQAFRNGEITLNTAASRDDERPGETRGYFFGQGDFELARDYRLHFNIEAVGDRAYLTDYGYSDKDRLTSELTVSRARRDEYVRASLFNFESLRDGEVNDTQPTVVLDGEWERRFFPQALGGELRFSLQAHSHRRNSDLDFDSADPDLIVDGRDVARINAELAYLRRLTFDNGLVSDLHGAVSVNFFDITQDITTPQNHSEVVPEMTLALRYPMRREGRGGAVQLLEPLAQLGWVDGNRLEIPNEESTRVEFDEGNLLALSRFPRPDRRERGAVAALGVNWARFSPHGWNAHLTIGQVLRSDADPDFTASSGLDGTRSDLLVAGQIANAGGLSLTGRSLFDEDFDFAKAELRGDWDFARGHLGGSYVWLTADPDEARDSDVSEITLDGSYAVSRQWKASADLRFDLADDRAARAGLGLTYNNECLTVDLSVRRRYSSSTSVEPSTDIGFNIGLRGFAASTGTERYVRSCGK</sequence>
<keyword evidence="1" id="KW-0472">Membrane</keyword>
<comment type="subcellular location">
    <subcellularLocation>
        <location evidence="1">Cell outer membrane</location>
    </subcellularLocation>
</comment>
<evidence type="ECO:0000259" key="2">
    <source>
        <dbReference type="Pfam" id="PF04453"/>
    </source>
</evidence>
<reference evidence="4" key="1">
    <citation type="journal article" date="2019" name="Int. J. Syst. Evol. Microbiol.">
        <title>The Global Catalogue of Microorganisms (GCM) 10K type strain sequencing project: providing services to taxonomists for standard genome sequencing and annotation.</title>
        <authorList>
            <consortium name="The Broad Institute Genomics Platform"/>
            <consortium name="The Broad Institute Genome Sequencing Center for Infectious Disease"/>
            <person name="Wu L."/>
            <person name="Ma J."/>
        </authorList>
    </citation>
    <scope>NUCLEOTIDE SEQUENCE [LARGE SCALE GENOMIC DNA]</scope>
    <source>
        <strain evidence="4">TISTR 2562</strain>
    </source>
</reference>
<proteinExistence type="inferred from homology"/>
<evidence type="ECO:0000256" key="1">
    <source>
        <dbReference type="HAMAP-Rule" id="MF_01411"/>
    </source>
</evidence>
<dbReference type="RefSeq" id="WP_386371777.1">
    <property type="nucleotide sequence ID" value="NZ_JBHUMP010000002.1"/>
</dbReference>
<dbReference type="HAMAP" id="MF_01411">
    <property type="entry name" value="LPS_assembly_LptD"/>
    <property type="match status" value="1"/>
</dbReference>
<organism evidence="3 4">
    <name type="scientific">Sulfitobacter aestuarii</name>
    <dbReference type="NCBI Taxonomy" id="2161676"/>
    <lineage>
        <taxon>Bacteria</taxon>
        <taxon>Pseudomonadati</taxon>
        <taxon>Pseudomonadota</taxon>
        <taxon>Alphaproteobacteria</taxon>
        <taxon>Rhodobacterales</taxon>
        <taxon>Roseobacteraceae</taxon>
        <taxon>Sulfitobacter</taxon>
    </lineage>
</organism>
<name>A0ABW5U1Z6_9RHOB</name>
<dbReference type="Proteomes" id="UP001597474">
    <property type="component" value="Unassembled WGS sequence"/>
</dbReference>
<accession>A0ABW5U1Z6</accession>
<comment type="caution">
    <text evidence="1">Lacks conserved residue(s) required for the propagation of feature annotation.</text>
</comment>
<gene>
    <name evidence="1" type="primary">lptD</name>
    <name evidence="3" type="ORF">ACFSUD_04260</name>
</gene>
<dbReference type="PANTHER" id="PTHR30189">
    <property type="entry name" value="LPS-ASSEMBLY PROTEIN"/>
    <property type="match status" value="1"/>
</dbReference>
<keyword evidence="1" id="KW-0998">Cell outer membrane</keyword>
<dbReference type="EMBL" id="JBHUMP010000002">
    <property type="protein sequence ID" value="MFD2738777.1"/>
    <property type="molecule type" value="Genomic_DNA"/>
</dbReference>
<dbReference type="PANTHER" id="PTHR30189:SF1">
    <property type="entry name" value="LPS-ASSEMBLY PROTEIN LPTD"/>
    <property type="match status" value="1"/>
</dbReference>
<comment type="subunit">
    <text evidence="1">Component of the lipopolysaccharide transport and assembly complex.</text>
</comment>
<dbReference type="InterPro" id="IPR007543">
    <property type="entry name" value="LptD_C"/>
</dbReference>
<feature type="signal peptide" evidence="1">
    <location>
        <begin position="1"/>
        <end position="22"/>
    </location>
</feature>
<dbReference type="Pfam" id="PF04453">
    <property type="entry name" value="LptD"/>
    <property type="match status" value="1"/>
</dbReference>
<comment type="function">
    <text evidence="1">Involved in the assembly of lipopolysaccharide (LPS) at the surface of the outer membrane.</text>
</comment>
<evidence type="ECO:0000313" key="4">
    <source>
        <dbReference type="Proteomes" id="UP001597474"/>
    </source>
</evidence>